<dbReference type="AlphaFoldDB" id="A0A1H8VS18"/>
<keyword evidence="2" id="KW-1185">Reference proteome</keyword>
<organism evidence="1 2">
    <name type="scientific">Propionispora vibrioides</name>
    <dbReference type="NCBI Taxonomy" id="112903"/>
    <lineage>
        <taxon>Bacteria</taxon>
        <taxon>Bacillati</taxon>
        <taxon>Bacillota</taxon>
        <taxon>Negativicutes</taxon>
        <taxon>Selenomonadales</taxon>
        <taxon>Sporomusaceae</taxon>
        <taxon>Propionispora</taxon>
    </lineage>
</organism>
<accession>A0A1H8VS18</accession>
<reference evidence="1 2" key="1">
    <citation type="submission" date="2016-10" db="EMBL/GenBank/DDBJ databases">
        <authorList>
            <person name="de Groot N.N."/>
        </authorList>
    </citation>
    <scope>NUCLEOTIDE SEQUENCE [LARGE SCALE GENOMIC DNA]</scope>
    <source>
        <strain evidence="1 2">DSM 13305</strain>
    </source>
</reference>
<evidence type="ECO:0000313" key="1">
    <source>
        <dbReference type="EMBL" id="SEP18219.1"/>
    </source>
</evidence>
<protein>
    <submittedName>
        <fullName evidence="1">Uncharacterized protein</fullName>
    </submittedName>
</protein>
<dbReference type="Proteomes" id="UP000198847">
    <property type="component" value="Unassembled WGS sequence"/>
</dbReference>
<dbReference type="EMBL" id="FODY01000012">
    <property type="protein sequence ID" value="SEP18219.1"/>
    <property type="molecule type" value="Genomic_DNA"/>
</dbReference>
<dbReference type="RefSeq" id="WP_177173561.1">
    <property type="nucleotide sequence ID" value="NZ_FODY01000012.1"/>
</dbReference>
<gene>
    <name evidence="1" type="ORF">SAMN04490178_11289</name>
</gene>
<sequence>MATSSFTKDFTLNSKKVVASFEKIMSTPTNKVRIDRTLTSPERKRRCEIRLKQILSR</sequence>
<proteinExistence type="predicted"/>
<name>A0A1H8VS18_9FIRM</name>
<evidence type="ECO:0000313" key="2">
    <source>
        <dbReference type="Proteomes" id="UP000198847"/>
    </source>
</evidence>